<evidence type="ECO:0000256" key="1">
    <source>
        <dbReference type="SAM" id="MobiDB-lite"/>
    </source>
</evidence>
<feature type="region of interest" description="Disordered" evidence="1">
    <location>
        <begin position="956"/>
        <end position="992"/>
    </location>
</feature>
<evidence type="ECO:0000313" key="3">
    <source>
        <dbReference type="EMBL" id="KAF8908630.1"/>
    </source>
</evidence>
<feature type="region of interest" description="Disordered" evidence="1">
    <location>
        <begin position="1175"/>
        <end position="1205"/>
    </location>
</feature>
<dbReference type="Proteomes" id="UP000724874">
    <property type="component" value="Unassembled WGS sequence"/>
</dbReference>
<gene>
    <name evidence="3" type="ORF">CPB84DRAFT_169310</name>
</gene>
<evidence type="ECO:0000259" key="2">
    <source>
        <dbReference type="Pfam" id="PF19343"/>
    </source>
</evidence>
<feature type="region of interest" description="Disordered" evidence="1">
    <location>
        <begin position="756"/>
        <end position="775"/>
    </location>
</feature>
<feature type="compositionally biased region" description="Low complexity" evidence="1">
    <location>
        <begin position="458"/>
        <end position="477"/>
    </location>
</feature>
<reference evidence="3" key="1">
    <citation type="submission" date="2020-11" db="EMBL/GenBank/DDBJ databases">
        <authorList>
            <consortium name="DOE Joint Genome Institute"/>
            <person name="Ahrendt S."/>
            <person name="Riley R."/>
            <person name="Andreopoulos W."/>
            <person name="LaButti K."/>
            <person name="Pangilinan J."/>
            <person name="Ruiz-duenas F.J."/>
            <person name="Barrasa J.M."/>
            <person name="Sanchez-Garcia M."/>
            <person name="Camarero S."/>
            <person name="Miyauchi S."/>
            <person name="Serrano A."/>
            <person name="Linde D."/>
            <person name="Babiker R."/>
            <person name="Drula E."/>
            <person name="Ayuso-Fernandez I."/>
            <person name="Pacheco R."/>
            <person name="Padilla G."/>
            <person name="Ferreira P."/>
            <person name="Barriuso J."/>
            <person name="Kellner H."/>
            <person name="Castanera R."/>
            <person name="Alfaro M."/>
            <person name="Ramirez L."/>
            <person name="Pisabarro A.G."/>
            <person name="Kuo A."/>
            <person name="Tritt A."/>
            <person name="Lipzen A."/>
            <person name="He G."/>
            <person name="Yan M."/>
            <person name="Ng V."/>
            <person name="Cullen D."/>
            <person name="Martin F."/>
            <person name="Rosso M.-N."/>
            <person name="Henrissat B."/>
            <person name="Hibbett D."/>
            <person name="Martinez A.T."/>
            <person name="Grigoriev I.V."/>
        </authorList>
    </citation>
    <scope>NUCLEOTIDE SEQUENCE</scope>
    <source>
        <strain evidence="3">AH 44721</strain>
    </source>
</reference>
<dbReference type="EMBL" id="JADNYJ010000011">
    <property type="protein sequence ID" value="KAF8908630.1"/>
    <property type="molecule type" value="Genomic_DNA"/>
</dbReference>
<dbReference type="AlphaFoldDB" id="A0A9P5NW29"/>
<accession>A0A9P5NW29</accession>
<feature type="domain" description="HAM1-like N-terminal" evidence="2">
    <location>
        <begin position="56"/>
        <end position="375"/>
    </location>
</feature>
<feature type="compositionally biased region" description="Basic and acidic residues" evidence="1">
    <location>
        <begin position="12"/>
        <end position="33"/>
    </location>
</feature>
<comment type="caution">
    <text evidence="3">The sequence shown here is derived from an EMBL/GenBank/DDBJ whole genome shotgun (WGS) entry which is preliminary data.</text>
</comment>
<dbReference type="Pfam" id="PF19343">
    <property type="entry name" value="HAM1_N"/>
    <property type="match status" value="1"/>
</dbReference>
<feature type="compositionally biased region" description="Polar residues" evidence="1">
    <location>
        <begin position="1189"/>
        <end position="1199"/>
    </location>
</feature>
<name>A0A9P5NW29_GYMJU</name>
<feature type="compositionally biased region" description="Polar residues" evidence="1">
    <location>
        <begin position="763"/>
        <end position="775"/>
    </location>
</feature>
<proteinExistence type="predicted"/>
<feature type="compositionally biased region" description="Basic residues" evidence="1">
    <location>
        <begin position="478"/>
        <end position="487"/>
    </location>
</feature>
<dbReference type="OrthoDB" id="5407957at2759"/>
<organism evidence="3 4">
    <name type="scientific">Gymnopilus junonius</name>
    <name type="common">Spectacular rustgill mushroom</name>
    <name type="synonym">Gymnopilus spectabilis subsp. junonius</name>
    <dbReference type="NCBI Taxonomy" id="109634"/>
    <lineage>
        <taxon>Eukaryota</taxon>
        <taxon>Fungi</taxon>
        <taxon>Dikarya</taxon>
        <taxon>Basidiomycota</taxon>
        <taxon>Agaricomycotina</taxon>
        <taxon>Agaricomycetes</taxon>
        <taxon>Agaricomycetidae</taxon>
        <taxon>Agaricales</taxon>
        <taxon>Agaricineae</taxon>
        <taxon>Hymenogastraceae</taxon>
        <taxon>Gymnopilus</taxon>
    </lineage>
</organism>
<dbReference type="PANTHER" id="PTHR31138:SF1">
    <property type="entry name" value="PDZ DOMAIN-CONTAINING PROTEIN"/>
    <property type="match status" value="1"/>
</dbReference>
<sequence>MDCCLSCFGKSRSNDGEREPLLPHDSPRQESSRDLSQSASSTVVNPERPAVDKIVDVLAAFNAGKLPTQDQISKFLQVLLKSELLRDLQDKGKVVPGYGPLSKDGRKVLADVRFLIQAALQFGIEKNEDNKLQELYFQLVQMDVPPVEVNVDKPTAYKASQAALDKAKEGASELVQEGPSKAEVAFVAQTFVSALRTLVESCVSSSAFRLILVDLISIARDQFADTAADVEHAAHDIEQTAAELEHNARQGNDVIVDAAEGRPELDVSASVSVSVDDVKKQGQQIIDKIKVAGESAKREWENVGEDVKVKAKQRTLDRMQQLMTQIQKDDASRSALRAILILVRKYSKTVFSASEVVSTTSEKTVAETQNVLNEESGSEPPQQRKRPLLDVTADALLKDFKIVLERLGQGHSLDGVLLALSCVMHDLEDLPTILVEEVDEKIAEKTSEPTPALKIDTELSPTLSSPTPTPSTPQLSKSQKKKLKKKQRALEKAREAALPSTPTSAEPEAISPTEPQSEEQALADASAPLEPEGTVEPGSVNTGNPLRAYFSRVGEYFDKSLEGDWAASSEGMETLEGLFDDGVELTHVVSESVAEVGKELSGPTSSAGGVTKITTQLLKEQENELRRKFKIDLTALKDELNAFIASLENDKTTMTLLRAYDKLGVDLFELIRQEAEKKTGAASSWPSWLGWGIPRILSMIPSGALPIPSLEVKIGKMEAALRPLFARGVGRTSKLGTSLMPDEVVLQEWTEMRIGMADHGPGNQDNAQSPDVQATSRMRMRMDGIRGRMEGMGYYFKYQGKVVGYEDEGVLSVDAGMDGVHDGLEVDVEVEVANENAEGQEPEDAEPPKASLPEIIVQDANAGDTPESAVEGVQVDTNGDEVQRSAPADPLFRVMDVTVAMHGLRFRIDESKHWIINKLLVQPLAGPVVARLVKKALEEKVKTLLESLALGLGEVSREAKRRGDERRTRAAKEAVFGRTGAARETPRPTASEAEAEMVLVKEAEGLVHVLGDWWRAMLHTGPSVLGKAGKELTGGEEEGQEAQTRSNLQASTSGLIYTSASSSRKITPVQDQLQETPAMVYRPETKSFKRVDLSQIRGAQARDEQEIAAEEEGREGVTIAFGGAQLFPGKAGAPADQGVVEGIKDNVQGVVDRTGKELRQGMGMVERVEERWDERVREETNAMPRKDSPTSSLKVTAWQSDAFDW</sequence>
<dbReference type="PANTHER" id="PTHR31138">
    <property type="entry name" value="CHROMOSOME 19, WHOLE GENOME SHOTGUN SEQUENCE"/>
    <property type="match status" value="1"/>
</dbReference>
<feature type="compositionally biased region" description="Basic and acidic residues" evidence="1">
    <location>
        <begin position="956"/>
        <end position="972"/>
    </location>
</feature>
<protein>
    <recommendedName>
        <fullName evidence="2">HAM1-like N-terminal domain-containing protein</fullName>
    </recommendedName>
</protein>
<feature type="region of interest" description="Disordered" evidence="1">
    <location>
        <begin position="1027"/>
        <end position="1051"/>
    </location>
</feature>
<feature type="region of interest" description="Disordered" evidence="1">
    <location>
        <begin position="11"/>
        <end position="44"/>
    </location>
</feature>
<dbReference type="InterPro" id="IPR045967">
    <property type="entry name" value="HAM1-like_N"/>
</dbReference>
<feature type="compositionally biased region" description="Polar residues" evidence="1">
    <location>
        <begin position="34"/>
        <end position="44"/>
    </location>
</feature>
<keyword evidence="4" id="KW-1185">Reference proteome</keyword>
<feature type="region of interest" description="Disordered" evidence="1">
    <location>
        <begin position="443"/>
        <end position="545"/>
    </location>
</feature>
<feature type="compositionally biased region" description="Basic and acidic residues" evidence="1">
    <location>
        <begin position="1175"/>
        <end position="1188"/>
    </location>
</feature>
<evidence type="ECO:0000313" key="4">
    <source>
        <dbReference type="Proteomes" id="UP000724874"/>
    </source>
</evidence>